<dbReference type="EMBL" id="ATBP01000962">
    <property type="protein sequence ID" value="ETR68416.1"/>
    <property type="molecule type" value="Genomic_DNA"/>
</dbReference>
<gene>
    <name evidence="2" type="ORF">OMM_10555</name>
</gene>
<dbReference type="InterPro" id="IPR029439">
    <property type="entry name" value="Wzt_C"/>
</dbReference>
<sequence length="78" mass="8902">MVFPLVMGKQYVVNFILESWPNLFDGQYSLSLGVATGSIENHKMCHYIHDALIINNIRFRTPGGFFSVLETKVILQEI</sequence>
<accession>A0A1V1P0X7</accession>
<dbReference type="Pfam" id="PF14524">
    <property type="entry name" value="Wzt_C"/>
    <property type="match status" value="1"/>
</dbReference>
<dbReference type="Proteomes" id="UP000189670">
    <property type="component" value="Unassembled WGS sequence"/>
</dbReference>
<feature type="domain" description="Wzt C-terminal" evidence="1">
    <location>
        <begin position="7"/>
        <end position="56"/>
    </location>
</feature>
<organism evidence="2 3">
    <name type="scientific">Candidatus Magnetoglobus multicellularis str. Araruama</name>
    <dbReference type="NCBI Taxonomy" id="890399"/>
    <lineage>
        <taxon>Bacteria</taxon>
        <taxon>Pseudomonadati</taxon>
        <taxon>Thermodesulfobacteriota</taxon>
        <taxon>Desulfobacteria</taxon>
        <taxon>Desulfobacterales</taxon>
        <taxon>Desulfobacteraceae</taxon>
        <taxon>Candidatus Magnetoglobus</taxon>
    </lineage>
</organism>
<evidence type="ECO:0000259" key="1">
    <source>
        <dbReference type="Pfam" id="PF14524"/>
    </source>
</evidence>
<dbReference type="AlphaFoldDB" id="A0A1V1P0X7"/>
<reference evidence="3" key="1">
    <citation type="submission" date="2012-11" db="EMBL/GenBank/DDBJ databases">
        <authorList>
            <person name="Lucero-Rivera Y.E."/>
            <person name="Tovar-Ramirez D."/>
        </authorList>
    </citation>
    <scope>NUCLEOTIDE SEQUENCE [LARGE SCALE GENOMIC DNA]</scope>
    <source>
        <strain evidence="3">Araruama</strain>
    </source>
</reference>
<comment type="caution">
    <text evidence="2">The sequence shown here is derived from an EMBL/GenBank/DDBJ whole genome shotgun (WGS) entry which is preliminary data.</text>
</comment>
<evidence type="ECO:0000313" key="3">
    <source>
        <dbReference type="Proteomes" id="UP000189670"/>
    </source>
</evidence>
<evidence type="ECO:0000313" key="2">
    <source>
        <dbReference type="EMBL" id="ETR68416.1"/>
    </source>
</evidence>
<dbReference type="Gene3D" id="2.70.50.60">
    <property type="entry name" value="abc- transporter (atp binding component) like domain"/>
    <property type="match status" value="1"/>
</dbReference>
<proteinExistence type="predicted"/>
<protein>
    <recommendedName>
        <fullName evidence="1">Wzt C-terminal domain-containing protein</fullName>
    </recommendedName>
</protein>
<name>A0A1V1P0X7_9BACT</name>